<keyword evidence="2" id="KW-1185">Reference proteome</keyword>
<accession>A0A0B1SFG4</accession>
<reference evidence="1 2" key="1">
    <citation type="submission" date="2014-03" db="EMBL/GenBank/DDBJ databases">
        <title>Draft genome of the hookworm Oesophagostomum dentatum.</title>
        <authorList>
            <person name="Mitreva M."/>
        </authorList>
    </citation>
    <scope>NUCLEOTIDE SEQUENCE [LARGE SCALE GENOMIC DNA]</scope>
    <source>
        <strain evidence="1 2">OD-Hann</strain>
    </source>
</reference>
<dbReference type="AlphaFoldDB" id="A0A0B1SFG4"/>
<name>A0A0B1SFG4_OESDE</name>
<protein>
    <submittedName>
        <fullName evidence="1">Uncharacterized protein</fullName>
    </submittedName>
</protein>
<sequence length="46" mass="5342">MVKKYNGELAPKTFKGQLKEESVFFQVRRFLVQRTDHIACVVPSCI</sequence>
<dbReference type="EMBL" id="KN578247">
    <property type="protein sequence ID" value="KHJ82616.1"/>
    <property type="molecule type" value="Genomic_DNA"/>
</dbReference>
<evidence type="ECO:0000313" key="1">
    <source>
        <dbReference type="EMBL" id="KHJ82616.1"/>
    </source>
</evidence>
<organism evidence="1 2">
    <name type="scientific">Oesophagostomum dentatum</name>
    <name type="common">Nodular worm</name>
    <dbReference type="NCBI Taxonomy" id="61180"/>
    <lineage>
        <taxon>Eukaryota</taxon>
        <taxon>Metazoa</taxon>
        <taxon>Ecdysozoa</taxon>
        <taxon>Nematoda</taxon>
        <taxon>Chromadorea</taxon>
        <taxon>Rhabditida</taxon>
        <taxon>Rhabditina</taxon>
        <taxon>Rhabditomorpha</taxon>
        <taxon>Strongyloidea</taxon>
        <taxon>Strongylidae</taxon>
        <taxon>Oesophagostomum</taxon>
    </lineage>
</organism>
<proteinExistence type="predicted"/>
<dbReference type="Proteomes" id="UP000053660">
    <property type="component" value="Unassembled WGS sequence"/>
</dbReference>
<gene>
    <name evidence="1" type="ORF">OESDEN_17690</name>
</gene>
<evidence type="ECO:0000313" key="2">
    <source>
        <dbReference type="Proteomes" id="UP000053660"/>
    </source>
</evidence>